<comment type="caution">
    <text evidence="4">The sequence shown here is derived from an EMBL/GenBank/DDBJ whole genome shotgun (WGS) entry which is preliminary data.</text>
</comment>
<dbReference type="Gene3D" id="3.30.750.24">
    <property type="entry name" value="STAS domain"/>
    <property type="match status" value="1"/>
</dbReference>
<evidence type="ECO:0000313" key="4">
    <source>
        <dbReference type="EMBL" id="MST98646.1"/>
    </source>
</evidence>
<proteinExistence type="inferred from homology"/>
<evidence type="ECO:0000256" key="1">
    <source>
        <dbReference type="ARBA" id="ARBA00009013"/>
    </source>
</evidence>
<dbReference type="Proteomes" id="UP000435649">
    <property type="component" value="Unassembled WGS sequence"/>
</dbReference>
<dbReference type="CDD" id="cd07043">
    <property type="entry name" value="STAS_anti-anti-sigma_factors"/>
    <property type="match status" value="1"/>
</dbReference>
<keyword evidence="5" id="KW-1185">Reference proteome</keyword>
<dbReference type="PROSITE" id="PS50801">
    <property type="entry name" value="STAS"/>
    <property type="match status" value="1"/>
</dbReference>
<gene>
    <name evidence="4" type="ORF">FYJ85_16525</name>
</gene>
<dbReference type="AlphaFoldDB" id="A0A844G5K6"/>
<dbReference type="RefSeq" id="WP_154419556.1">
    <property type="nucleotide sequence ID" value="NZ_CALXOB010000028.1"/>
</dbReference>
<sequence length="111" mass="11538">MEISFSEQDGVTVAALSGRLDSATSGEAQQALASGLDGCGRLLLDLEKVAYVSSAGLRVFLMLAKQSRAAGGRLALCSLAPEVKEVFDISGFTALFMLLPDRVSGLNALSD</sequence>
<protein>
    <recommendedName>
        <fullName evidence="2">Anti-sigma factor antagonist</fullName>
    </recommendedName>
</protein>
<dbReference type="GO" id="GO:0043856">
    <property type="term" value="F:anti-sigma factor antagonist activity"/>
    <property type="evidence" value="ECO:0007669"/>
    <property type="project" value="InterPro"/>
</dbReference>
<dbReference type="InterPro" id="IPR003658">
    <property type="entry name" value="Anti-sigma_ant"/>
</dbReference>
<dbReference type="EMBL" id="VUNS01000021">
    <property type="protein sequence ID" value="MST98646.1"/>
    <property type="molecule type" value="Genomic_DNA"/>
</dbReference>
<dbReference type="Pfam" id="PF01740">
    <property type="entry name" value="STAS"/>
    <property type="match status" value="1"/>
</dbReference>
<organism evidence="4 5">
    <name type="scientific">Victivallis lenta</name>
    <dbReference type="NCBI Taxonomy" id="2606640"/>
    <lineage>
        <taxon>Bacteria</taxon>
        <taxon>Pseudomonadati</taxon>
        <taxon>Lentisphaerota</taxon>
        <taxon>Lentisphaeria</taxon>
        <taxon>Victivallales</taxon>
        <taxon>Victivallaceae</taxon>
        <taxon>Victivallis</taxon>
    </lineage>
</organism>
<reference evidence="4 5" key="1">
    <citation type="submission" date="2019-08" db="EMBL/GenBank/DDBJ databases">
        <title>In-depth cultivation of the pig gut microbiome towards novel bacterial diversity and tailored functional studies.</title>
        <authorList>
            <person name="Wylensek D."/>
            <person name="Hitch T.C.A."/>
            <person name="Clavel T."/>
        </authorList>
    </citation>
    <scope>NUCLEOTIDE SEQUENCE [LARGE SCALE GENOMIC DNA]</scope>
    <source>
        <strain evidence="4 5">BBE-744-WT-12</strain>
    </source>
</reference>
<comment type="similarity">
    <text evidence="1 2">Belongs to the anti-sigma-factor antagonist family.</text>
</comment>
<dbReference type="PANTHER" id="PTHR33495:SF14">
    <property type="entry name" value="ANTI-SIGMA FACTOR ANTAGONIST"/>
    <property type="match status" value="1"/>
</dbReference>
<feature type="domain" description="STAS" evidence="3">
    <location>
        <begin position="1"/>
        <end position="111"/>
    </location>
</feature>
<dbReference type="InterPro" id="IPR002645">
    <property type="entry name" value="STAS_dom"/>
</dbReference>
<dbReference type="NCBIfam" id="TIGR00377">
    <property type="entry name" value="ant_ant_sig"/>
    <property type="match status" value="1"/>
</dbReference>
<evidence type="ECO:0000313" key="5">
    <source>
        <dbReference type="Proteomes" id="UP000435649"/>
    </source>
</evidence>
<accession>A0A844G5K6</accession>
<dbReference type="InterPro" id="IPR036513">
    <property type="entry name" value="STAS_dom_sf"/>
</dbReference>
<evidence type="ECO:0000259" key="3">
    <source>
        <dbReference type="PROSITE" id="PS50801"/>
    </source>
</evidence>
<dbReference type="SUPFAM" id="SSF52091">
    <property type="entry name" value="SpoIIaa-like"/>
    <property type="match status" value="1"/>
</dbReference>
<dbReference type="PANTHER" id="PTHR33495">
    <property type="entry name" value="ANTI-SIGMA FACTOR ANTAGONIST TM_1081-RELATED-RELATED"/>
    <property type="match status" value="1"/>
</dbReference>
<evidence type="ECO:0000256" key="2">
    <source>
        <dbReference type="RuleBase" id="RU003749"/>
    </source>
</evidence>
<name>A0A844G5K6_9BACT</name>